<proteinExistence type="predicted"/>
<name>A0A8X6P3Z1_NEPPI</name>
<evidence type="ECO:0000313" key="1">
    <source>
        <dbReference type="EMBL" id="GFT46982.1"/>
    </source>
</evidence>
<organism evidence="1 2">
    <name type="scientific">Nephila pilipes</name>
    <name type="common">Giant wood spider</name>
    <name type="synonym">Nephila maculata</name>
    <dbReference type="NCBI Taxonomy" id="299642"/>
    <lineage>
        <taxon>Eukaryota</taxon>
        <taxon>Metazoa</taxon>
        <taxon>Ecdysozoa</taxon>
        <taxon>Arthropoda</taxon>
        <taxon>Chelicerata</taxon>
        <taxon>Arachnida</taxon>
        <taxon>Araneae</taxon>
        <taxon>Araneomorphae</taxon>
        <taxon>Entelegynae</taxon>
        <taxon>Araneoidea</taxon>
        <taxon>Nephilidae</taxon>
        <taxon>Nephila</taxon>
    </lineage>
</organism>
<dbReference type="EMBL" id="BMAW01016078">
    <property type="protein sequence ID" value="GFT46982.1"/>
    <property type="molecule type" value="Genomic_DNA"/>
</dbReference>
<comment type="caution">
    <text evidence="1">The sequence shown here is derived from an EMBL/GenBank/DDBJ whole genome shotgun (WGS) entry which is preliminary data.</text>
</comment>
<dbReference type="AlphaFoldDB" id="A0A8X6P3Z1"/>
<accession>A0A8X6P3Z1</accession>
<protein>
    <submittedName>
        <fullName evidence="1">Uncharacterized protein</fullName>
    </submittedName>
</protein>
<sequence>MNTEENLPIYLFSHLSFVPLPYEESSQISHFYSHSTLLVVSPLVFWTAAKIGHPQMPSPIPELFSSSPPPNNLSRTLVSAKLLESCSYPCIHSLSCDRGTYNSFKHGH</sequence>
<reference evidence="1" key="1">
    <citation type="submission" date="2020-08" db="EMBL/GenBank/DDBJ databases">
        <title>Multicomponent nature underlies the extraordinary mechanical properties of spider dragline silk.</title>
        <authorList>
            <person name="Kono N."/>
            <person name="Nakamura H."/>
            <person name="Mori M."/>
            <person name="Yoshida Y."/>
            <person name="Ohtoshi R."/>
            <person name="Malay A.D."/>
            <person name="Moran D.A.P."/>
            <person name="Tomita M."/>
            <person name="Numata K."/>
            <person name="Arakawa K."/>
        </authorList>
    </citation>
    <scope>NUCLEOTIDE SEQUENCE</scope>
</reference>
<dbReference type="Proteomes" id="UP000887013">
    <property type="component" value="Unassembled WGS sequence"/>
</dbReference>
<gene>
    <name evidence="1" type="ORF">NPIL_113201</name>
</gene>
<dbReference type="OrthoDB" id="10536824at2759"/>
<keyword evidence="2" id="KW-1185">Reference proteome</keyword>
<evidence type="ECO:0000313" key="2">
    <source>
        <dbReference type="Proteomes" id="UP000887013"/>
    </source>
</evidence>